<sequence length="51" mass="6021">MNKRLYFAQFDAVFLLSEFTYHSTLAEEWFLNQLEIDILSVFFPIPGICTT</sequence>
<keyword evidence="2" id="KW-1185">Reference proteome</keyword>
<dbReference type="EMBL" id="JXLP01000022">
    <property type="protein sequence ID" value="KIL75817.1"/>
    <property type="molecule type" value="Genomic_DNA"/>
</dbReference>
<name>A0ABR5APQ3_BACBA</name>
<organism evidence="1 2">
    <name type="scientific">Bacillus badius</name>
    <dbReference type="NCBI Taxonomy" id="1455"/>
    <lineage>
        <taxon>Bacteria</taxon>
        <taxon>Bacillati</taxon>
        <taxon>Bacillota</taxon>
        <taxon>Bacilli</taxon>
        <taxon>Bacillales</taxon>
        <taxon>Bacillaceae</taxon>
        <taxon>Pseudobacillus</taxon>
    </lineage>
</organism>
<accession>A0ABR5APQ3</accession>
<evidence type="ECO:0000313" key="2">
    <source>
        <dbReference type="Proteomes" id="UP000031982"/>
    </source>
</evidence>
<dbReference type="Proteomes" id="UP000031982">
    <property type="component" value="Unassembled WGS sequence"/>
</dbReference>
<reference evidence="1 2" key="1">
    <citation type="submission" date="2015-01" db="EMBL/GenBank/DDBJ databases">
        <title>Genome Assembly of Bacillus badius MTCC 1458.</title>
        <authorList>
            <person name="Verma A."/>
            <person name="Khatri I."/>
            <person name="Mual P."/>
            <person name="Subramanian S."/>
            <person name="Krishnamurthi S."/>
        </authorList>
    </citation>
    <scope>NUCLEOTIDE SEQUENCE [LARGE SCALE GENOMIC DNA]</scope>
    <source>
        <strain evidence="1 2">MTCC 1458</strain>
    </source>
</reference>
<evidence type="ECO:0000313" key="1">
    <source>
        <dbReference type="EMBL" id="KIL75817.1"/>
    </source>
</evidence>
<gene>
    <name evidence="1" type="ORF">SD77_2766</name>
</gene>
<comment type="caution">
    <text evidence="1">The sequence shown here is derived from an EMBL/GenBank/DDBJ whole genome shotgun (WGS) entry which is preliminary data.</text>
</comment>
<protein>
    <submittedName>
        <fullName evidence="1">Uncharacterized protein</fullName>
    </submittedName>
</protein>
<proteinExistence type="predicted"/>